<dbReference type="GeneID" id="100082161"/>
<dbReference type="PANTHER" id="PTHR23428">
    <property type="entry name" value="HISTONE H2B"/>
    <property type="match status" value="1"/>
</dbReference>
<dbReference type="GO" id="GO:0005634">
    <property type="term" value="C:nucleus"/>
    <property type="evidence" value="ECO:0007669"/>
    <property type="project" value="UniProtKB-ARBA"/>
</dbReference>
<evidence type="ECO:0000313" key="4">
    <source>
        <dbReference type="Ensembl" id="ENSOANP00000024891.2"/>
    </source>
</evidence>
<comment type="similarity">
    <text evidence="1">Belongs to the histone H2B family.</text>
</comment>
<name>F7FXJ1_ORNAN</name>
<dbReference type="eggNOG" id="KOG1744">
    <property type="taxonomic scope" value="Eukaryota"/>
</dbReference>
<dbReference type="HOGENOM" id="CLU_075666_2_0_1"/>
<dbReference type="FunFam" id="1.10.20.10:FF:000043">
    <property type="entry name" value="Histone H2B"/>
    <property type="match status" value="1"/>
</dbReference>
<sequence length="134" mass="15247">MDPMMARVTRSSGNRKKSRSQNPPKRSYNHCPKGSYFLYINKILKLVHPEKTISSKTLEVVNTFINDIFERLAAKASRLVHKKRHLTLQIWAIQEAVDLLLPGELAKYATAHGNKAIERYKASKKMQPSSPEAS</sequence>
<evidence type="ECO:0000256" key="2">
    <source>
        <dbReference type="SAM" id="MobiDB-lite"/>
    </source>
</evidence>
<reference evidence="4" key="3">
    <citation type="submission" date="2025-09" db="UniProtKB">
        <authorList>
            <consortium name="Ensembl"/>
        </authorList>
    </citation>
    <scope>IDENTIFICATION</scope>
    <source>
        <strain evidence="4">Glennie</strain>
    </source>
</reference>
<feature type="domain" description="Core Histone H2A/H2B/H3" evidence="3">
    <location>
        <begin position="19"/>
        <end position="97"/>
    </location>
</feature>
<dbReference type="GO" id="GO:0000786">
    <property type="term" value="C:nucleosome"/>
    <property type="evidence" value="ECO:0007669"/>
    <property type="project" value="InterPro"/>
</dbReference>
<dbReference type="OrthoDB" id="1166527at2759"/>
<dbReference type="Ensembl" id="ENSOANT00000024895.2">
    <property type="protein sequence ID" value="ENSOANP00000024891.2"/>
    <property type="gene ID" value="ENSOANG00000015787.2"/>
</dbReference>
<feature type="region of interest" description="Disordered" evidence="2">
    <location>
        <begin position="1"/>
        <end position="29"/>
    </location>
</feature>
<evidence type="ECO:0000259" key="3">
    <source>
        <dbReference type="Pfam" id="PF00125"/>
    </source>
</evidence>
<dbReference type="Bgee" id="ENSOANG00000015787">
    <property type="expression patterns" value="Expressed in testis and 1 other cell type or tissue"/>
</dbReference>
<accession>F7FXJ1</accession>
<dbReference type="Pfam" id="PF00125">
    <property type="entry name" value="Histone"/>
    <property type="match status" value="1"/>
</dbReference>
<dbReference type="SUPFAM" id="SSF47113">
    <property type="entry name" value="Histone-fold"/>
    <property type="match status" value="1"/>
</dbReference>
<dbReference type="Gene3D" id="1.10.20.10">
    <property type="entry name" value="Histone, subunit A"/>
    <property type="match status" value="1"/>
</dbReference>
<dbReference type="InParanoid" id="F7FXJ1"/>
<dbReference type="InterPro" id="IPR009072">
    <property type="entry name" value="Histone-fold"/>
</dbReference>
<dbReference type="STRING" id="9258.ENSOANP00000024891"/>
<reference evidence="4 5" key="1">
    <citation type="journal article" date="2008" name="Nature">
        <title>Genome analysis of the platypus reveals unique signatures of evolution.</title>
        <authorList>
            <person name="Warren W.C."/>
            <person name="Hillier L.W."/>
            <person name="Marshall Graves J.A."/>
            <person name="Birney E."/>
            <person name="Ponting C.P."/>
            <person name="Grutzner F."/>
            <person name="Belov K."/>
            <person name="Miller W."/>
            <person name="Clarke L."/>
            <person name="Chinwalla A.T."/>
            <person name="Yang S.P."/>
            <person name="Heger A."/>
            <person name="Locke D.P."/>
            <person name="Miethke P."/>
            <person name="Waters P.D."/>
            <person name="Veyrunes F."/>
            <person name="Fulton L."/>
            <person name="Fulton B."/>
            <person name="Graves T."/>
            <person name="Wallis J."/>
            <person name="Puente X.S."/>
            <person name="Lopez-Otin C."/>
            <person name="Ordonez G.R."/>
            <person name="Eichler E.E."/>
            <person name="Chen L."/>
            <person name="Cheng Z."/>
            <person name="Deakin J.E."/>
            <person name="Alsop A."/>
            <person name="Thompson K."/>
            <person name="Kirby P."/>
            <person name="Papenfuss A.T."/>
            <person name="Wakefield M.J."/>
            <person name="Olender T."/>
            <person name="Lancet D."/>
            <person name="Huttley G.A."/>
            <person name="Smit A.F."/>
            <person name="Pask A."/>
            <person name="Temple-Smith P."/>
            <person name="Batzer M.A."/>
            <person name="Walker J.A."/>
            <person name="Konkel M.K."/>
            <person name="Harris R.S."/>
            <person name="Whittington C.M."/>
            <person name="Wong E.S."/>
            <person name="Gemmell N.J."/>
            <person name="Buschiazzo E."/>
            <person name="Vargas Jentzsch I.M."/>
            <person name="Merkel A."/>
            <person name="Schmitz J."/>
            <person name="Zemann A."/>
            <person name="Churakov G."/>
            <person name="Kriegs J.O."/>
            <person name="Brosius J."/>
            <person name="Murchison E.P."/>
            <person name="Sachidanandam R."/>
            <person name="Smith C."/>
            <person name="Hannon G.J."/>
            <person name="Tsend-Ayush E."/>
            <person name="McMillan D."/>
            <person name="Attenborough R."/>
            <person name="Rens W."/>
            <person name="Ferguson-Smith M."/>
            <person name="Lefevre C.M."/>
            <person name="Sharp J.A."/>
            <person name="Nicholas K.R."/>
            <person name="Ray D.A."/>
            <person name="Kube M."/>
            <person name="Reinhardt R."/>
            <person name="Pringle T.H."/>
            <person name="Taylor J."/>
            <person name="Jones R.C."/>
            <person name="Nixon B."/>
            <person name="Dacheux J.L."/>
            <person name="Niwa H."/>
            <person name="Sekita Y."/>
            <person name="Huang X."/>
            <person name="Stark A."/>
            <person name="Kheradpour P."/>
            <person name="Kellis M."/>
            <person name="Flicek P."/>
            <person name="Chen Y."/>
            <person name="Webber C."/>
            <person name="Hardison R."/>
            <person name="Nelson J."/>
            <person name="Hallsworth-Pepin K."/>
            <person name="Delehaunty K."/>
            <person name="Markovic C."/>
            <person name="Minx P."/>
            <person name="Feng Y."/>
            <person name="Kremitzki C."/>
            <person name="Mitreva M."/>
            <person name="Glasscock J."/>
            <person name="Wylie T."/>
            <person name="Wohldmann P."/>
            <person name="Thiru P."/>
            <person name="Nhan M.N."/>
            <person name="Pohl C.S."/>
            <person name="Smith S.M."/>
            <person name="Hou S."/>
            <person name="Nefedov M."/>
            <person name="de Jong P.J."/>
            <person name="Renfree M.B."/>
            <person name="Mardis E.R."/>
            <person name="Wilson R.K."/>
        </authorList>
    </citation>
    <scope>NUCLEOTIDE SEQUENCE [LARGE SCALE GENOMIC DNA]</scope>
    <source>
        <strain evidence="4 5">Glennie</strain>
    </source>
</reference>
<dbReference type="PRINTS" id="PR00621">
    <property type="entry name" value="HISTONEH2B"/>
</dbReference>
<dbReference type="GO" id="GO:0046982">
    <property type="term" value="F:protein heterodimerization activity"/>
    <property type="evidence" value="ECO:0007669"/>
    <property type="project" value="InterPro"/>
</dbReference>
<dbReference type="RefSeq" id="XP_001512857.3">
    <property type="nucleotide sequence ID" value="XM_001512807.5"/>
</dbReference>
<gene>
    <name evidence="4" type="primary">LOC100082161</name>
</gene>
<dbReference type="SMART" id="SM00427">
    <property type="entry name" value="H2B"/>
    <property type="match status" value="1"/>
</dbReference>
<dbReference type="CDD" id="cd22910">
    <property type="entry name" value="HFD_H2B"/>
    <property type="match status" value="1"/>
</dbReference>
<dbReference type="GO" id="GO:0030527">
    <property type="term" value="F:structural constituent of chromatin"/>
    <property type="evidence" value="ECO:0007669"/>
    <property type="project" value="InterPro"/>
</dbReference>
<dbReference type="AlphaFoldDB" id="F7FXJ1"/>
<dbReference type="InterPro" id="IPR007125">
    <property type="entry name" value="H2A/H2B/H3"/>
</dbReference>
<proteinExistence type="inferred from homology"/>
<protein>
    <recommendedName>
        <fullName evidence="3">Core Histone H2A/H2B/H3 domain-containing protein</fullName>
    </recommendedName>
</protein>
<dbReference type="GO" id="GO:0003677">
    <property type="term" value="F:DNA binding"/>
    <property type="evidence" value="ECO:0007669"/>
    <property type="project" value="InterPro"/>
</dbReference>
<dbReference type="OMA" id="AKYATAH"/>
<dbReference type="KEGG" id="oaa:100082161"/>
<dbReference type="InterPro" id="IPR000558">
    <property type="entry name" value="Histone_H2B"/>
</dbReference>
<organism evidence="4 5">
    <name type="scientific">Ornithorhynchus anatinus</name>
    <name type="common">Duckbill platypus</name>
    <dbReference type="NCBI Taxonomy" id="9258"/>
    <lineage>
        <taxon>Eukaryota</taxon>
        <taxon>Metazoa</taxon>
        <taxon>Chordata</taxon>
        <taxon>Craniata</taxon>
        <taxon>Vertebrata</taxon>
        <taxon>Euteleostomi</taxon>
        <taxon>Mammalia</taxon>
        <taxon>Monotremata</taxon>
        <taxon>Ornithorhynchidae</taxon>
        <taxon>Ornithorhynchus</taxon>
    </lineage>
</organism>
<dbReference type="GeneTree" id="ENSGT01150000287005"/>
<dbReference type="Proteomes" id="UP000002279">
    <property type="component" value="Chromosome 1"/>
</dbReference>
<evidence type="ECO:0000256" key="1">
    <source>
        <dbReference type="ARBA" id="ARBA00006846"/>
    </source>
</evidence>
<reference evidence="4" key="2">
    <citation type="submission" date="2025-08" db="UniProtKB">
        <authorList>
            <consortium name="Ensembl"/>
        </authorList>
    </citation>
    <scope>IDENTIFICATION</scope>
    <source>
        <strain evidence="4">Glennie</strain>
    </source>
</reference>
<evidence type="ECO:0000313" key="5">
    <source>
        <dbReference type="Proteomes" id="UP000002279"/>
    </source>
</evidence>
<keyword evidence="5" id="KW-1185">Reference proteome</keyword>